<evidence type="ECO:0000313" key="8">
    <source>
        <dbReference type="Proteomes" id="UP000585050"/>
    </source>
</evidence>
<proteinExistence type="predicted"/>
<evidence type="ECO:0000256" key="4">
    <source>
        <dbReference type="ARBA" id="ARBA00022777"/>
    </source>
</evidence>
<dbReference type="InterPro" id="IPR005467">
    <property type="entry name" value="His_kinase_dom"/>
</dbReference>
<evidence type="ECO:0000256" key="1">
    <source>
        <dbReference type="ARBA" id="ARBA00000085"/>
    </source>
</evidence>
<dbReference type="InterPro" id="IPR004358">
    <property type="entry name" value="Sig_transdc_His_kin-like_C"/>
</dbReference>
<dbReference type="CDD" id="cd16917">
    <property type="entry name" value="HATPase_UhpB-NarQ-NarX-like"/>
    <property type="match status" value="1"/>
</dbReference>
<dbReference type="PANTHER" id="PTHR24421:SF10">
    <property type="entry name" value="NITRATE_NITRITE SENSOR PROTEIN NARQ"/>
    <property type="match status" value="1"/>
</dbReference>
<dbReference type="PROSITE" id="PS50109">
    <property type="entry name" value="HIS_KIN"/>
    <property type="match status" value="1"/>
</dbReference>
<keyword evidence="5" id="KW-0902">Two-component regulatory system</keyword>
<dbReference type="SUPFAM" id="SSF55874">
    <property type="entry name" value="ATPase domain of HSP90 chaperone/DNA topoisomerase II/histidine kinase"/>
    <property type="match status" value="1"/>
</dbReference>
<accession>A0A7X8SMU5</accession>
<evidence type="ECO:0000313" key="7">
    <source>
        <dbReference type="EMBL" id="NLR93037.1"/>
    </source>
</evidence>
<dbReference type="PANTHER" id="PTHR24421">
    <property type="entry name" value="NITRATE/NITRITE SENSOR PROTEIN NARX-RELATED"/>
    <property type="match status" value="1"/>
</dbReference>
<feature type="domain" description="Histidine kinase" evidence="6">
    <location>
        <begin position="33"/>
        <end position="123"/>
    </location>
</feature>
<dbReference type="Pfam" id="PF02518">
    <property type="entry name" value="HATPase_c"/>
    <property type="match status" value="1"/>
</dbReference>
<comment type="caution">
    <text evidence="7">The sequence shown here is derived from an EMBL/GenBank/DDBJ whole genome shotgun (WGS) entry which is preliminary data.</text>
</comment>
<evidence type="ECO:0000256" key="5">
    <source>
        <dbReference type="ARBA" id="ARBA00023012"/>
    </source>
</evidence>
<dbReference type="AlphaFoldDB" id="A0A7X8SMU5"/>
<reference evidence="7 8" key="1">
    <citation type="submission" date="2020-04" db="EMBL/GenBank/DDBJ databases">
        <title>Flammeovirga sp. SR4, a novel species isolated from seawater.</title>
        <authorList>
            <person name="Wang X."/>
        </authorList>
    </citation>
    <scope>NUCLEOTIDE SEQUENCE [LARGE SCALE GENOMIC DNA]</scope>
    <source>
        <strain evidence="7 8">SR4</strain>
    </source>
</reference>
<dbReference type="Proteomes" id="UP000585050">
    <property type="component" value="Unassembled WGS sequence"/>
</dbReference>
<dbReference type="InterPro" id="IPR003594">
    <property type="entry name" value="HATPase_dom"/>
</dbReference>
<protein>
    <recommendedName>
        <fullName evidence="2">histidine kinase</fullName>
        <ecNumber evidence="2">2.7.13.3</ecNumber>
    </recommendedName>
</protein>
<dbReference type="GO" id="GO:0000160">
    <property type="term" value="P:phosphorelay signal transduction system"/>
    <property type="evidence" value="ECO:0007669"/>
    <property type="project" value="UniProtKB-KW"/>
</dbReference>
<keyword evidence="8" id="KW-1185">Reference proteome</keyword>
<dbReference type="GO" id="GO:0004673">
    <property type="term" value="F:protein histidine kinase activity"/>
    <property type="evidence" value="ECO:0007669"/>
    <property type="project" value="UniProtKB-EC"/>
</dbReference>
<comment type="catalytic activity">
    <reaction evidence="1">
        <text>ATP + protein L-histidine = ADP + protein N-phospho-L-histidine.</text>
        <dbReference type="EC" id="2.7.13.3"/>
    </reaction>
</comment>
<name>A0A7X8SMU5_9BACT</name>
<organism evidence="7 8">
    <name type="scientific">Flammeovirga agarivorans</name>
    <dbReference type="NCBI Taxonomy" id="2726742"/>
    <lineage>
        <taxon>Bacteria</taxon>
        <taxon>Pseudomonadati</taxon>
        <taxon>Bacteroidota</taxon>
        <taxon>Cytophagia</taxon>
        <taxon>Cytophagales</taxon>
        <taxon>Flammeovirgaceae</taxon>
        <taxon>Flammeovirga</taxon>
    </lineage>
</organism>
<dbReference type="EC" id="2.7.13.3" evidence="2"/>
<dbReference type="PRINTS" id="PR00344">
    <property type="entry name" value="BCTRLSENSOR"/>
</dbReference>
<dbReference type="InterPro" id="IPR036890">
    <property type="entry name" value="HATPase_C_sf"/>
</dbReference>
<keyword evidence="4" id="KW-0418">Kinase</keyword>
<dbReference type="Gene3D" id="3.30.565.10">
    <property type="entry name" value="Histidine kinase-like ATPase, C-terminal domain"/>
    <property type="match status" value="1"/>
</dbReference>
<dbReference type="SMART" id="SM00387">
    <property type="entry name" value="HATPase_c"/>
    <property type="match status" value="1"/>
</dbReference>
<evidence type="ECO:0000256" key="3">
    <source>
        <dbReference type="ARBA" id="ARBA00022679"/>
    </source>
</evidence>
<dbReference type="EMBL" id="JABAIL010000005">
    <property type="protein sequence ID" value="NLR93037.1"/>
    <property type="molecule type" value="Genomic_DNA"/>
</dbReference>
<keyword evidence="3" id="KW-0808">Transferase</keyword>
<evidence type="ECO:0000256" key="2">
    <source>
        <dbReference type="ARBA" id="ARBA00012438"/>
    </source>
</evidence>
<dbReference type="RefSeq" id="WP_168883982.1">
    <property type="nucleotide sequence ID" value="NZ_JABAIL010000005.1"/>
</dbReference>
<sequence length="123" mass="14209">MTEVDKSTEHIDFKFYHNFNGHQIQNKQVEVTLYRILQEGINNIFKYSKATKVDIQLKSYEDIYMLTIEDNGIGFDAKKVVKENSGLGFKGIKNRLDAINGFLEIESQEGRGTTLLIEIKKDF</sequence>
<dbReference type="InterPro" id="IPR050482">
    <property type="entry name" value="Sensor_HK_TwoCompSys"/>
</dbReference>
<gene>
    <name evidence="7" type="ORF">HGP29_17625</name>
</gene>
<evidence type="ECO:0000259" key="6">
    <source>
        <dbReference type="PROSITE" id="PS50109"/>
    </source>
</evidence>